<dbReference type="Gene3D" id="2.40.160.20">
    <property type="match status" value="1"/>
</dbReference>
<sequence length="162" mass="16932">MLSSIILNLASLGLLSCLGTAAAALQSGVLFQANITTGQQTSFGPGPKGTRLSIPILGGTLTGSKLSARPGEVLSIGADWGLFDSKGTFNVDAYYQIRTNDGVDIFAHSQGPSQPDGRILTHITLETGNDEYYWVNNIAIAGITTVGNGFIVIEAYQLTPDA</sequence>
<gene>
    <name evidence="2" type="ORF">CABS02_11205</name>
</gene>
<evidence type="ECO:0000256" key="1">
    <source>
        <dbReference type="SAM" id="SignalP"/>
    </source>
</evidence>
<dbReference type="AlphaFoldDB" id="A0A9P9X716"/>
<dbReference type="Proteomes" id="UP001056436">
    <property type="component" value="Unassembled WGS sequence"/>
</dbReference>
<proteinExistence type="predicted"/>
<dbReference type="OrthoDB" id="2544694at2759"/>
<feature type="chain" id="PRO_5040176689" evidence="1">
    <location>
        <begin position="24"/>
        <end position="162"/>
    </location>
</feature>
<evidence type="ECO:0000313" key="2">
    <source>
        <dbReference type="EMBL" id="KAI3539951.1"/>
    </source>
</evidence>
<name>A0A9P9X716_9PEZI</name>
<organism evidence="2 3">
    <name type="scientific">Colletotrichum abscissum</name>
    <dbReference type="NCBI Taxonomy" id="1671311"/>
    <lineage>
        <taxon>Eukaryota</taxon>
        <taxon>Fungi</taxon>
        <taxon>Dikarya</taxon>
        <taxon>Ascomycota</taxon>
        <taxon>Pezizomycotina</taxon>
        <taxon>Sordariomycetes</taxon>
        <taxon>Hypocreomycetidae</taxon>
        <taxon>Glomerellales</taxon>
        <taxon>Glomerellaceae</taxon>
        <taxon>Colletotrichum</taxon>
        <taxon>Colletotrichum acutatum species complex</taxon>
    </lineage>
</organism>
<reference evidence="2" key="1">
    <citation type="submission" date="2019-01" db="EMBL/GenBank/DDBJ databases">
        <title>Colletotrichum abscissum LGMF1257.</title>
        <authorList>
            <person name="Baroncelli R."/>
        </authorList>
    </citation>
    <scope>NUCLEOTIDE SEQUENCE</scope>
    <source>
        <strain evidence="2">Ca142</strain>
    </source>
</reference>
<comment type="caution">
    <text evidence="2">The sequence shown here is derived from an EMBL/GenBank/DDBJ whole genome shotgun (WGS) entry which is preliminary data.</text>
</comment>
<feature type="signal peptide" evidence="1">
    <location>
        <begin position="1"/>
        <end position="23"/>
    </location>
</feature>
<keyword evidence="3" id="KW-1185">Reference proteome</keyword>
<dbReference type="InterPro" id="IPR020915">
    <property type="entry name" value="UPF0311"/>
</dbReference>
<dbReference type="EMBL" id="SDAQ01000094">
    <property type="protein sequence ID" value="KAI3539951.1"/>
    <property type="molecule type" value="Genomic_DNA"/>
</dbReference>
<dbReference type="PANTHER" id="PTHR37315:SF1">
    <property type="entry name" value="UPF0311 PROTEIN BLR7842"/>
    <property type="match status" value="1"/>
</dbReference>
<keyword evidence="1" id="KW-0732">Signal</keyword>
<evidence type="ECO:0000313" key="3">
    <source>
        <dbReference type="Proteomes" id="UP001056436"/>
    </source>
</evidence>
<dbReference type="PANTHER" id="PTHR37315">
    <property type="entry name" value="UPF0311 PROTEIN BLR7842"/>
    <property type="match status" value="1"/>
</dbReference>
<protein>
    <submittedName>
        <fullName evidence="2">Uncharacterized protein</fullName>
    </submittedName>
</protein>
<accession>A0A9P9X716</accession>
<dbReference type="Pfam" id="PF11578">
    <property type="entry name" value="DUF3237"/>
    <property type="match status" value="1"/>
</dbReference>